<name>A0A6P2PV37_9BURK</name>
<gene>
    <name evidence="2" type="ORF">BPA30113_05213</name>
</gene>
<proteinExistence type="predicted"/>
<dbReference type="InterPro" id="IPR005247">
    <property type="entry name" value="YbhB_YbcL/LppC-like"/>
</dbReference>
<evidence type="ECO:0000256" key="1">
    <source>
        <dbReference type="SAM" id="SignalP"/>
    </source>
</evidence>
<reference evidence="2 3" key="1">
    <citation type="submission" date="2019-09" db="EMBL/GenBank/DDBJ databases">
        <authorList>
            <person name="Depoorter E."/>
        </authorList>
    </citation>
    <scope>NUCLEOTIDE SEQUENCE [LARGE SCALE GENOMIC DNA]</scope>
    <source>
        <strain evidence="2">LMG 30113</strain>
    </source>
</reference>
<evidence type="ECO:0000313" key="2">
    <source>
        <dbReference type="EMBL" id="VWC10782.1"/>
    </source>
</evidence>
<dbReference type="SUPFAM" id="SSF49777">
    <property type="entry name" value="PEBP-like"/>
    <property type="match status" value="1"/>
</dbReference>
<dbReference type="InterPro" id="IPR036610">
    <property type="entry name" value="PEBP-like_sf"/>
</dbReference>
<sequence>MKIFKPGFALCVAMIVAGTARAGDFSIESAELAGRAFDDAQISDGFGCHGRNVSPSIRWRDAPEGTQGYLLTMFDADAPTGSGFWHWVVADIPASAGGIERGSGNDAARLPAGAVAMKNDTGRAGYLGPCPPTGETHRYVITLTALRAAKLPVDRDATPAVVGYVAHGEAIAKATMVVRMSR</sequence>
<accession>A0A6P2PV37</accession>
<dbReference type="Gene3D" id="3.90.280.10">
    <property type="entry name" value="PEBP-like"/>
    <property type="match status" value="1"/>
</dbReference>
<keyword evidence="3" id="KW-1185">Reference proteome</keyword>
<organism evidence="2 3">
    <name type="scientific">Burkholderia paludis</name>
    <dbReference type="NCBI Taxonomy" id="1506587"/>
    <lineage>
        <taxon>Bacteria</taxon>
        <taxon>Pseudomonadati</taxon>
        <taxon>Pseudomonadota</taxon>
        <taxon>Betaproteobacteria</taxon>
        <taxon>Burkholderiales</taxon>
        <taxon>Burkholderiaceae</taxon>
        <taxon>Burkholderia</taxon>
        <taxon>Burkholderia cepacia complex</taxon>
    </lineage>
</organism>
<dbReference type="EMBL" id="CABVQD010000022">
    <property type="protein sequence ID" value="VWC10782.1"/>
    <property type="molecule type" value="Genomic_DNA"/>
</dbReference>
<dbReference type="Pfam" id="PF01161">
    <property type="entry name" value="PBP"/>
    <property type="match status" value="1"/>
</dbReference>
<keyword evidence="1" id="KW-0732">Signal</keyword>
<dbReference type="PANTHER" id="PTHR30289">
    <property type="entry name" value="UNCHARACTERIZED PROTEIN YBCL-RELATED"/>
    <property type="match status" value="1"/>
</dbReference>
<feature type="chain" id="PRO_5044426907" evidence="1">
    <location>
        <begin position="23"/>
        <end position="182"/>
    </location>
</feature>
<dbReference type="Proteomes" id="UP000494330">
    <property type="component" value="Unassembled WGS sequence"/>
</dbReference>
<dbReference type="InterPro" id="IPR008914">
    <property type="entry name" value="PEBP"/>
</dbReference>
<protein>
    <submittedName>
        <fullName evidence="2">Kinase inhibitor</fullName>
    </submittedName>
</protein>
<dbReference type="RefSeq" id="WP_235215080.1">
    <property type="nucleotide sequence ID" value="NZ_CABVQD010000022.1"/>
</dbReference>
<evidence type="ECO:0000313" key="3">
    <source>
        <dbReference type="Proteomes" id="UP000494330"/>
    </source>
</evidence>
<dbReference type="AlphaFoldDB" id="A0A6P2PV37"/>
<dbReference type="CDD" id="cd00865">
    <property type="entry name" value="PEBP_bact_arch"/>
    <property type="match status" value="1"/>
</dbReference>
<dbReference type="PANTHER" id="PTHR30289:SF1">
    <property type="entry name" value="PEBP (PHOSPHATIDYLETHANOLAMINE-BINDING PROTEIN) FAMILY PROTEIN"/>
    <property type="match status" value="1"/>
</dbReference>
<feature type="signal peptide" evidence="1">
    <location>
        <begin position="1"/>
        <end position="22"/>
    </location>
</feature>
<dbReference type="NCBIfam" id="TIGR00481">
    <property type="entry name" value="YbhB/YbcL family Raf kinase inhibitor-like protein"/>
    <property type="match status" value="1"/>
</dbReference>